<reference evidence="5" key="1">
    <citation type="journal article" date="2019" name="Int. J. Syst. Evol. Microbiol.">
        <title>The Global Catalogue of Microorganisms (GCM) 10K type strain sequencing project: providing services to taxonomists for standard genome sequencing and annotation.</title>
        <authorList>
            <consortium name="The Broad Institute Genomics Platform"/>
            <consortium name="The Broad Institute Genome Sequencing Center for Infectious Disease"/>
            <person name="Wu L."/>
            <person name="Ma J."/>
        </authorList>
    </citation>
    <scope>NUCLEOTIDE SEQUENCE [LARGE SCALE GENOMIC DNA]</scope>
    <source>
        <strain evidence="5">JCM 17024</strain>
    </source>
</reference>
<comment type="similarity">
    <text evidence="1">Belongs to the transferase hexapeptide repeat family.</text>
</comment>
<dbReference type="CDD" id="cd03354">
    <property type="entry name" value="LbH_SAT"/>
    <property type="match status" value="1"/>
</dbReference>
<comment type="caution">
    <text evidence="4">The sequence shown here is derived from an EMBL/GenBank/DDBJ whole genome shotgun (WGS) entry which is preliminary data.</text>
</comment>
<dbReference type="Gene3D" id="2.160.10.10">
    <property type="entry name" value="Hexapeptide repeat proteins"/>
    <property type="match status" value="1"/>
</dbReference>
<evidence type="ECO:0000256" key="2">
    <source>
        <dbReference type="ARBA" id="ARBA00022679"/>
    </source>
</evidence>
<keyword evidence="3" id="KW-0012">Acyltransferase</keyword>
<gene>
    <name evidence="4" type="ORF">GCM10022383_26970</name>
</gene>
<organism evidence="4 5">
    <name type="scientific">Microbacterium soli</name>
    <dbReference type="NCBI Taxonomy" id="446075"/>
    <lineage>
        <taxon>Bacteria</taxon>
        <taxon>Bacillati</taxon>
        <taxon>Actinomycetota</taxon>
        <taxon>Actinomycetes</taxon>
        <taxon>Micrococcales</taxon>
        <taxon>Microbacteriaceae</taxon>
        <taxon>Microbacterium</taxon>
    </lineage>
</organism>
<evidence type="ECO:0000313" key="5">
    <source>
        <dbReference type="Proteomes" id="UP001501591"/>
    </source>
</evidence>
<dbReference type="RefSeq" id="WP_344820226.1">
    <property type="nucleotide sequence ID" value="NZ_BAABCP010000002.1"/>
</dbReference>
<sequence length="179" mass="19247">MPIATRGDLSQYLQADLQALGIPRYRWYFRVTDRTAYFERLLRLTEYRLAHRRTLLGRVWAKISVVRLRRLGEVIGVSIHPGCFGPGLSIAHPGGIVVNPHTRIGAGCRIHQNVTIGSVKDAAPVIGDDAWLGPGAVLYGAITLGDHIAVGANSVVGDDFPGGVTVAGAPARVIRDSGY</sequence>
<dbReference type="InterPro" id="IPR045304">
    <property type="entry name" value="LbH_SAT"/>
</dbReference>
<keyword evidence="2" id="KW-0808">Transferase</keyword>
<dbReference type="Proteomes" id="UP001501591">
    <property type="component" value="Unassembled WGS sequence"/>
</dbReference>
<dbReference type="InterPro" id="IPR001451">
    <property type="entry name" value="Hexapep"/>
</dbReference>
<keyword evidence="5" id="KW-1185">Reference proteome</keyword>
<accession>A0ABP7NIA3</accession>
<protein>
    <submittedName>
        <fullName evidence="4">Serine O-acetyltransferase</fullName>
    </submittedName>
</protein>
<evidence type="ECO:0000256" key="3">
    <source>
        <dbReference type="ARBA" id="ARBA00023315"/>
    </source>
</evidence>
<evidence type="ECO:0000256" key="1">
    <source>
        <dbReference type="ARBA" id="ARBA00007274"/>
    </source>
</evidence>
<dbReference type="SUPFAM" id="SSF51161">
    <property type="entry name" value="Trimeric LpxA-like enzymes"/>
    <property type="match status" value="1"/>
</dbReference>
<dbReference type="Pfam" id="PF00132">
    <property type="entry name" value="Hexapep"/>
    <property type="match status" value="1"/>
</dbReference>
<name>A0ABP7NIA3_9MICO</name>
<evidence type="ECO:0000313" key="4">
    <source>
        <dbReference type="EMBL" id="GAA3947771.1"/>
    </source>
</evidence>
<dbReference type="EMBL" id="BAABCP010000002">
    <property type="protein sequence ID" value="GAA3947771.1"/>
    <property type="molecule type" value="Genomic_DNA"/>
</dbReference>
<proteinExistence type="inferred from homology"/>
<dbReference type="InterPro" id="IPR011004">
    <property type="entry name" value="Trimer_LpxA-like_sf"/>
</dbReference>
<dbReference type="PANTHER" id="PTHR42811">
    <property type="entry name" value="SERINE ACETYLTRANSFERASE"/>
    <property type="match status" value="1"/>
</dbReference>